<reference evidence="2 3" key="1">
    <citation type="journal article" date="2019" name="Int. J. Syst. Evol. Microbiol.">
        <title>The Global Catalogue of Microorganisms (GCM) 10K type strain sequencing project: providing services to taxonomists for standard genome sequencing and annotation.</title>
        <authorList>
            <consortium name="The Broad Institute Genomics Platform"/>
            <consortium name="The Broad Institute Genome Sequencing Center for Infectious Disease"/>
            <person name="Wu L."/>
            <person name="Ma J."/>
        </authorList>
    </citation>
    <scope>NUCLEOTIDE SEQUENCE [LARGE SCALE GENOMIC DNA]</scope>
    <source>
        <strain evidence="2 3">CGMCC 1.3240</strain>
    </source>
</reference>
<dbReference type="RefSeq" id="WP_340604128.1">
    <property type="nucleotide sequence ID" value="NZ_JBBMXV010000003.1"/>
</dbReference>
<sequence>MNWFNPRSKWEVAAGIFAAVWAIHTLYIHWFLDPNLQDIQIVLWISLVTAVCLGVLITSFGVVTGRVYQNTQRYLRIGQVLGGSALIMIVIFVSMGFITSG</sequence>
<accession>A0ABD5V265</accession>
<dbReference type="AlphaFoldDB" id="A0ABD5V265"/>
<dbReference type="Proteomes" id="UP001596312">
    <property type="component" value="Unassembled WGS sequence"/>
</dbReference>
<feature type="transmembrane region" description="Helical" evidence="1">
    <location>
        <begin position="12"/>
        <end position="32"/>
    </location>
</feature>
<keyword evidence="1" id="KW-0812">Transmembrane</keyword>
<organism evidence="2 3">
    <name type="scientific">Halalkalicoccus tibetensis</name>
    <dbReference type="NCBI Taxonomy" id="175632"/>
    <lineage>
        <taxon>Archaea</taxon>
        <taxon>Methanobacteriati</taxon>
        <taxon>Methanobacteriota</taxon>
        <taxon>Stenosarchaea group</taxon>
        <taxon>Halobacteria</taxon>
        <taxon>Halobacteriales</taxon>
        <taxon>Halococcaceae</taxon>
        <taxon>Halalkalicoccus</taxon>
    </lineage>
</organism>
<evidence type="ECO:0000256" key="1">
    <source>
        <dbReference type="SAM" id="Phobius"/>
    </source>
</evidence>
<gene>
    <name evidence="2" type="ORF">ACFQGH_10425</name>
</gene>
<proteinExistence type="predicted"/>
<comment type="caution">
    <text evidence="2">The sequence shown here is derived from an EMBL/GenBank/DDBJ whole genome shotgun (WGS) entry which is preliminary data.</text>
</comment>
<name>A0ABD5V265_9EURY</name>
<feature type="transmembrane region" description="Helical" evidence="1">
    <location>
        <begin position="80"/>
        <end position="98"/>
    </location>
</feature>
<dbReference type="EMBL" id="JBHSXQ010000003">
    <property type="protein sequence ID" value="MFC6905607.1"/>
    <property type="molecule type" value="Genomic_DNA"/>
</dbReference>
<keyword evidence="1" id="KW-1133">Transmembrane helix</keyword>
<keyword evidence="3" id="KW-1185">Reference proteome</keyword>
<feature type="transmembrane region" description="Helical" evidence="1">
    <location>
        <begin position="44"/>
        <end position="68"/>
    </location>
</feature>
<protein>
    <submittedName>
        <fullName evidence="2">Uncharacterized protein</fullName>
    </submittedName>
</protein>
<keyword evidence="1" id="KW-0472">Membrane</keyword>
<evidence type="ECO:0000313" key="3">
    <source>
        <dbReference type="Proteomes" id="UP001596312"/>
    </source>
</evidence>
<evidence type="ECO:0000313" key="2">
    <source>
        <dbReference type="EMBL" id="MFC6905607.1"/>
    </source>
</evidence>